<reference evidence="3 4" key="1">
    <citation type="journal article" date="2020" name="ISME J.">
        <title>Uncovering the hidden diversity of litter-decomposition mechanisms in mushroom-forming fungi.</title>
        <authorList>
            <person name="Floudas D."/>
            <person name="Bentzer J."/>
            <person name="Ahren D."/>
            <person name="Johansson T."/>
            <person name="Persson P."/>
            <person name="Tunlid A."/>
        </authorList>
    </citation>
    <scope>NUCLEOTIDE SEQUENCE [LARGE SCALE GENOMIC DNA]</scope>
    <source>
        <strain evidence="3 4">CBS 291.85</strain>
    </source>
</reference>
<proteinExistence type="predicted"/>
<accession>A0A8H5CKV8</accession>
<dbReference type="AlphaFoldDB" id="A0A8H5CKV8"/>
<sequence length="285" mass="32307">MSTRPPSYVSLPDSETSQASQMPLGDAMEPIPEVVDRTSEATTSVDSQDPLRLEWHPPNSSTAGEGQPHGRDDHHVPFGAPPRYTRAERPESNVTYSLCAAGSPSTYLLVPSADSPNTRPKFHITVGMDLMNHFSSVTTIRQGGTENGRFVGEFETGHPQLTSKTPDCITFGDLRRRPITDVLNKEQYSTYPRVKLTYSGKPHRWVYNKQKFYWWFSESIMKWRCCATAETSPNLQVQAKLYASYSSSRRELEVTPEAHDFLDQILISLLIVERRLAPRFPWTRE</sequence>
<evidence type="ECO:0000313" key="3">
    <source>
        <dbReference type="EMBL" id="KAF5343624.1"/>
    </source>
</evidence>
<gene>
    <name evidence="3" type="ORF">D9758_015440</name>
</gene>
<organism evidence="3 4">
    <name type="scientific">Tetrapyrgos nigripes</name>
    <dbReference type="NCBI Taxonomy" id="182062"/>
    <lineage>
        <taxon>Eukaryota</taxon>
        <taxon>Fungi</taxon>
        <taxon>Dikarya</taxon>
        <taxon>Basidiomycota</taxon>
        <taxon>Agaricomycotina</taxon>
        <taxon>Agaricomycetes</taxon>
        <taxon>Agaricomycetidae</taxon>
        <taxon>Agaricales</taxon>
        <taxon>Marasmiineae</taxon>
        <taxon>Marasmiaceae</taxon>
        <taxon>Tetrapyrgos</taxon>
    </lineage>
</organism>
<comment type="caution">
    <text evidence="3">The sequence shown here is derived from an EMBL/GenBank/DDBJ whole genome shotgun (WGS) entry which is preliminary data.</text>
</comment>
<keyword evidence="4" id="KW-1185">Reference proteome</keyword>
<protein>
    <recommendedName>
        <fullName evidence="2">DUF6593 domain-containing protein</fullName>
    </recommendedName>
</protein>
<dbReference type="Proteomes" id="UP000559256">
    <property type="component" value="Unassembled WGS sequence"/>
</dbReference>
<evidence type="ECO:0000256" key="1">
    <source>
        <dbReference type="SAM" id="MobiDB-lite"/>
    </source>
</evidence>
<dbReference type="OrthoDB" id="3174721at2759"/>
<feature type="domain" description="DUF6593" evidence="2">
    <location>
        <begin position="135"/>
        <end position="275"/>
    </location>
</feature>
<dbReference type="Pfam" id="PF20236">
    <property type="entry name" value="DUF6593"/>
    <property type="match status" value="1"/>
</dbReference>
<dbReference type="EMBL" id="JAACJM010000137">
    <property type="protein sequence ID" value="KAF5343624.1"/>
    <property type="molecule type" value="Genomic_DNA"/>
</dbReference>
<evidence type="ECO:0000313" key="4">
    <source>
        <dbReference type="Proteomes" id="UP000559256"/>
    </source>
</evidence>
<dbReference type="InterPro" id="IPR046528">
    <property type="entry name" value="DUF6593"/>
</dbReference>
<feature type="region of interest" description="Disordered" evidence="1">
    <location>
        <begin position="1"/>
        <end position="77"/>
    </location>
</feature>
<evidence type="ECO:0000259" key="2">
    <source>
        <dbReference type="Pfam" id="PF20236"/>
    </source>
</evidence>
<name>A0A8H5CKV8_9AGAR</name>